<dbReference type="SUPFAM" id="SSF53474">
    <property type="entry name" value="alpha/beta-Hydrolases"/>
    <property type="match status" value="1"/>
</dbReference>
<comment type="caution">
    <text evidence="3">The sequence shown here is derived from an EMBL/GenBank/DDBJ whole genome shotgun (WGS) entry which is preliminary data.</text>
</comment>
<dbReference type="AlphaFoldDB" id="A0A1Y1RU13"/>
<proteinExistence type="predicted"/>
<dbReference type="PIRSF" id="PIRSF017388">
    <property type="entry name" value="Esterase_lipase"/>
    <property type="match status" value="1"/>
</dbReference>
<feature type="active site" description="Nucleophile" evidence="1">
    <location>
        <position position="98"/>
    </location>
</feature>
<feature type="active site" description="Charge relay system" evidence="1">
    <location>
        <position position="231"/>
    </location>
</feature>
<dbReference type="GO" id="GO:0052689">
    <property type="term" value="F:carboxylic ester hydrolase activity"/>
    <property type="evidence" value="ECO:0007669"/>
    <property type="project" value="InterPro"/>
</dbReference>
<dbReference type="InterPro" id="IPR051044">
    <property type="entry name" value="MAG_DAG_Lipase"/>
</dbReference>
<sequence length="257" mass="28203">MKQNPRPVLSAAPRYLPGSRKRSILLIHGWTGYPGQLYFLGEELQKAGYTVMIPRLPGHGTSTGDFLASTARDWIRRAEDAYMDLSIECGSPVVAGISMGALLALHLGAVFQPSGVIAAAPAMTFKNPGVCLSPLLKYLIKEIPVVSENESDDPEENYIRKEYWSSRRLSAVAELLKVRRRVRKELFHVDAPLLLLEAGQDELVTPAAVSRTAGMVSSKDSITRLFPGSGHQLFNGQEKQAVAEEIIGWLKARFSGE</sequence>
<evidence type="ECO:0000259" key="2">
    <source>
        <dbReference type="Pfam" id="PF12146"/>
    </source>
</evidence>
<feature type="domain" description="Serine aminopeptidase S33" evidence="2">
    <location>
        <begin position="20"/>
        <end position="236"/>
    </location>
</feature>
<dbReference type="Gene3D" id="3.40.50.1820">
    <property type="entry name" value="alpha/beta hydrolase"/>
    <property type="match status" value="1"/>
</dbReference>
<evidence type="ECO:0000256" key="1">
    <source>
        <dbReference type="PIRSR" id="PIRSR017388-1"/>
    </source>
</evidence>
<dbReference type="STRING" id="1963862.B4O97_16835"/>
<evidence type="ECO:0000313" key="4">
    <source>
        <dbReference type="Proteomes" id="UP000192343"/>
    </source>
</evidence>
<dbReference type="Pfam" id="PF12146">
    <property type="entry name" value="Hydrolase_4"/>
    <property type="match status" value="1"/>
</dbReference>
<dbReference type="InterPro" id="IPR012354">
    <property type="entry name" value="Esterase_lipase"/>
</dbReference>
<keyword evidence="4" id="KW-1185">Reference proteome</keyword>
<evidence type="ECO:0000313" key="3">
    <source>
        <dbReference type="EMBL" id="ORC31812.1"/>
    </source>
</evidence>
<dbReference type="EMBL" id="MWQY01000024">
    <property type="protein sequence ID" value="ORC31812.1"/>
    <property type="molecule type" value="Genomic_DNA"/>
</dbReference>
<name>A0A1Y1RU13_9SPIO</name>
<dbReference type="InterPro" id="IPR022742">
    <property type="entry name" value="Hydrolase_4"/>
</dbReference>
<dbReference type="PANTHER" id="PTHR11614">
    <property type="entry name" value="PHOSPHOLIPASE-RELATED"/>
    <property type="match status" value="1"/>
</dbReference>
<organism evidence="3 4">
    <name type="scientific">Marispirochaeta aestuarii</name>
    <dbReference type="NCBI Taxonomy" id="1963862"/>
    <lineage>
        <taxon>Bacteria</taxon>
        <taxon>Pseudomonadati</taxon>
        <taxon>Spirochaetota</taxon>
        <taxon>Spirochaetia</taxon>
        <taxon>Spirochaetales</taxon>
        <taxon>Spirochaetaceae</taxon>
        <taxon>Marispirochaeta</taxon>
    </lineage>
</organism>
<dbReference type="InterPro" id="IPR029058">
    <property type="entry name" value="AB_hydrolase_fold"/>
</dbReference>
<reference evidence="3 4" key="1">
    <citation type="submission" date="2017-03" db="EMBL/GenBank/DDBJ databases">
        <title>Draft Genome sequence of Marispirochaeta sp. strain JC444.</title>
        <authorList>
            <person name="Shivani Y."/>
            <person name="Subhash Y."/>
            <person name="Sasikala C."/>
            <person name="Ramana C."/>
        </authorList>
    </citation>
    <scope>NUCLEOTIDE SEQUENCE [LARGE SCALE GENOMIC DNA]</scope>
    <source>
        <strain evidence="3 4">JC444</strain>
    </source>
</reference>
<gene>
    <name evidence="3" type="ORF">B4O97_16835</name>
</gene>
<dbReference type="Proteomes" id="UP000192343">
    <property type="component" value="Unassembled WGS sequence"/>
</dbReference>
<feature type="active site" description="Charge relay system" evidence="1">
    <location>
        <position position="201"/>
    </location>
</feature>
<protein>
    <recommendedName>
        <fullName evidence="2">Serine aminopeptidase S33 domain-containing protein</fullName>
    </recommendedName>
</protein>
<accession>A0A1Y1RU13</accession>